<evidence type="ECO:0000256" key="2">
    <source>
        <dbReference type="ARBA" id="ARBA00022692"/>
    </source>
</evidence>
<keyword evidence="2" id="KW-0812">Transmembrane</keyword>
<dbReference type="Proteomes" id="UP000254280">
    <property type="component" value="Unassembled WGS sequence"/>
</dbReference>
<evidence type="ECO:0000256" key="3">
    <source>
        <dbReference type="ARBA" id="ARBA00023237"/>
    </source>
</evidence>
<dbReference type="GO" id="GO:0046819">
    <property type="term" value="P:protein secretion by the type V secretion system"/>
    <property type="evidence" value="ECO:0007669"/>
    <property type="project" value="TreeGrafter"/>
</dbReference>
<keyword evidence="3" id="KW-0998">Cell outer membrane</keyword>
<dbReference type="OrthoDB" id="572300at2"/>
<sequence length="562" mass="63332">MEKKKNKKIKLTALAIILGIANFAKASFDAGSLNKQLEQRQNHPIASPSGELFQASPLNVQHNSRNNNTKLILNQIQLVGIDDEVLSDDLSFLMAPYINRPITLNQLNELVQAITRYYRQNNYFVARAFLPPQEIIEGRIQIKVMKGELGNIYIKNDSRFREFLIKRMANTTVKDELFLKKEELDTFALLLNDIPGISPQLTLKAGRKTGQTDLFIQLNTQRNMSSYIMMDNQGNNQTGKYRFTVGGKAYNLLGVGDELQLDVLSSHRAKLSNFRLDYSGIIDGYGTRLGITASYLKYKLGGNFKDLNSSGHANNVSLYILHPTIRSPYFRLNTRVAFTHQKLTDKQSAVKIRQDRRINTINLGVSGSWNSVKNGVSYFSASATFGHENNVTNEKAHYLADNYQPKRSFSLINYSLSHEQYLPASFALNLSISGQFTDKNLDSSQKMLLGGTWGARGYQAGDASVDEGHVAQVELKHYAPFFKQNLLISSVFYDYGIGKQYKNARNLNQEVKNTVRLQSIGMAYTFSAPNNYSLSMSYAKPVGKKDVKTDNHQIWLSAVKTF</sequence>
<evidence type="ECO:0000259" key="6">
    <source>
        <dbReference type="Pfam" id="PF08479"/>
    </source>
</evidence>
<evidence type="ECO:0000256" key="4">
    <source>
        <dbReference type="SAM" id="SignalP"/>
    </source>
</evidence>
<dbReference type="InterPro" id="IPR013686">
    <property type="entry name" value="Polypept-transport_assoc_ShlB"/>
</dbReference>
<dbReference type="PANTHER" id="PTHR34597">
    <property type="entry name" value="SLR1661 PROTEIN"/>
    <property type="match status" value="1"/>
</dbReference>
<dbReference type="EMBL" id="UGSS01000002">
    <property type="protein sequence ID" value="SUB32564.1"/>
    <property type="molecule type" value="Genomic_DNA"/>
</dbReference>
<dbReference type="GO" id="GO:0008320">
    <property type="term" value="F:protein transmembrane transporter activity"/>
    <property type="evidence" value="ECO:0007669"/>
    <property type="project" value="TreeGrafter"/>
</dbReference>
<feature type="domain" description="Haemolysin activator HlyB C-terminal" evidence="5">
    <location>
        <begin position="210"/>
        <end position="504"/>
    </location>
</feature>
<evidence type="ECO:0000313" key="8">
    <source>
        <dbReference type="Proteomes" id="UP000254280"/>
    </source>
</evidence>
<dbReference type="InterPro" id="IPR005565">
    <property type="entry name" value="Hemolysn_activator_HlyB_C"/>
</dbReference>
<evidence type="ECO:0000259" key="5">
    <source>
        <dbReference type="Pfam" id="PF03865"/>
    </source>
</evidence>
<feature type="domain" description="Polypeptide-transport-associated ShlB-type" evidence="6">
    <location>
        <begin position="72"/>
        <end position="147"/>
    </location>
</feature>
<dbReference type="Pfam" id="PF08479">
    <property type="entry name" value="POTRA_2"/>
    <property type="match status" value="1"/>
</dbReference>
<reference evidence="7 8" key="1">
    <citation type="submission" date="2018-06" db="EMBL/GenBank/DDBJ databases">
        <authorList>
            <consortium name="Pathogen Informatics"/>
            <person name="Doyle S."/>
        </authorList>
    </citation>
    <scope>NUCLEOTIDE SEQUENCE [LARGE SCALE GENOMIC DNA]</scope>
    <source>
        <strain evidence="7 8">NCTC10699</strain>
    </source>
</reference>
<organism evidence="7 8">
    <name type="scientific">[Pasteurella] mairii</name>
    <dbReference type="NCBI Taxonomy" id="757"/>
    <lineage>
        <taxon>Bacteria</taxon>
        <taxon>Pseudomonadati</taxon>
        <taxon>Pseudomonadota</taxon>
        <taxon>Gammaproteobacteria</taxon>
        <taxon>Pasteurellales</taxon>
        <taxon>Pasteurellaceae</taxon>
    </lineage>
</organism>
<dbReference type="Gene3D" id="3.10.20.310">
    <property type="entry name" value="membrane protein fhac"/>
    <property type="match status" value="1"/>
</dbReference>
<evidence type="ECO:0000256" key="1">
    <source>
        <dbReference type="ARBA" id="ARBA00022452"/>
    </source>
</evidence>
<feature type="signal peptide" evidence="4">
    <location>
        <begin position="1"/>
        <end position="26"/>
    </location>
</feature>
<dbReference type="AlphaFoldDB" id="A0A379B1R3"/>
<keyword evidence="1" id="KW-1134">Transmembrane beta strand</keyword>
<evidence type="ECO:0000313" key="7">
    <source>
        <dbReference type="EMBL" id="SUB32564.1"/>
    </source>
</evidence>
<accession>A0A379B1R3</accession>
<proteinExistence type="predicted"/>
<dbReference type="PANTHER" id="PTHR34597:SF1">
    <property type="entry name" value="HEME_HEMOPEXIN TRANSPORTER PROTEIN HUXB"/>
    <property type="match status" value="1"/>
</dbReference>
<name>A0A379B1R3_9PAST</name>
<dbReference type="Gene3D" id="2.40.160.50">
    <property type="entry name" value="membrane protein fhac: a member of the omp85/tpsb transporter family"/>
    <property type="match status" value="1"/>
</dbReference>
<protein>
    <submittedName>
        <fullName evidence="7">Hemolysin activation/secretion protein-2</fullName>
    </submittedName>
</protein>
<keyword evidence="4" id="KW-0732">Signal</keyword>
<keyword evidence="8" id="KW-1185">Reference proteome</keyword>
<keyword evidence="1" id="KW-0472">Membrane</keyword>
<feature type="chain" id="PRO_5016895474" evidence="4">
    <location>
        <begin position="27"/>
        <end position="562"/>
    </location>
</feature>
<dbReference type="Pfam" id="PF03865">
    <property type="entry name" value="ShlB"/>
    <property type="match status" value="1"/>
</dbReference>
<gene>
    <name evidence="7" type="primary">lspB2</name>
    <name evidence="7" type="ORF">NCTC10699_00144</name>
</gene>
<dbReference type="InterPro" id="IPR051544">
    <property type="entry name" value="TPS_OM_transporter"/>
</dbReference>
<dbReference type="GO" id="GO:0098046">
    <property type="term" value="C:type V protein secretion system complex"/>
    <property type="evidence" value="ECO:0007669"/>
    <property type="project" value="TreeGrafter"/>
</dbReference>